<dbReference type="SMART" id="SM00670">
    <property type="entry name" value="PINc"/>
    <property type="match status" value="1"/>
</dbReference>
<keyword evidence="3" id="KW-1185">Reference proteome</keyword>
<dbReference type="OrthoDB" id="9802590at2"/>
<evidence type="ECO:0000313" key="3">
    <source>
        <dbReference type="Proteomes" id="UP000199031"/>
    </source>
</evidence>
<dbReference type="Proteomes" id="UP000199031">
    <property type="component" value="Unassembled WGS sequence"/>
</dbReference>
<dbReference type="PANTHER" id="PTHR34610:SF3">
    <property type="entry name" value="SSL7007 PROTEIN"/>
    <property type="match status" value="1"/>
</dbReference>
<dbReference type="RefSeq" id="WP_090658372.1">
    <property type="nucleotide sequence ID" value="NZ_FOXQ01000006.1"/>
</dbReference>
<dbReference type="STRING" id="1465490.SAMN05444277_10689"/>
<evidence type="ECO:0000259" key="1">
    <source>
        <dbReference type="SMART" id="SM00670"/>
    </source>
</evidence>
<dbReference type="InterPro" id="IPR002716">
    <property type="entry name" value="PIN_dom"/>
</dbReference>
<protein>
    <submittedName>
        <fullName evidence="2">Putative toxin-antitoxin system toxin component, PIN family</fullName>
    </submittedName>
</protein>
<dbReference type="Pfam" id="PF13470">
    <property type="entry name" value="PIN_3"/>
    <property type="match status" value="1"/>
</dbReference>
<reference evidence="2 3" key="1">
    <citation type="submission" date="2016-10" db="EMBL/GenBank/DDBJ databases">
        <authorList>
            <person name="de Groot N.N."/>
        </authorList>
    </citation>
    <scope>NUCLEOTIDE SEQUENCE [LARGE SCALE GENOMIC DNA]</scope>
    <source>
        <strain evidence="2 3">DSM 28286</strain>
    </source>
</reference>
<dbReference type="SUPFAM" id="SSF88723">
    <property type="entry name" value="PIN domain-like"/>
    <property type="match status" value="1"/>
</dbReference>
<dbReference type="NCBIfam" id="TIGR00305">
    <property type="entry name" value="putative toxin-antitoxin system toxin component, PIN family"/>
    <property type="match status" value="1"/>
</dbReference>
<dbReference type="PANTHER" id="PTHR34610">
    <property type="entry name" value="SSL7007 PROTEIN"/>
    <property type="match status" value="1"/>
</dbReference>
<proteinExistence type="predicted"/>
<evidence type="ECO:0000313" key="2">
    <source>
        <dbReference type="EMBL" id="SFQ17318.1"/>
    </source>
</evidence>
<dbReference type="InterPro" id="IPR029060">
    <property type="entry name" value="PIN-like_dom_sf"/>
</dbReference>
<name>A0A1I5WCA7_9BACT</name>
<feature type="domain" description="PIN" evidence="1">
    <location>
        <begin position="1"/>
        <end position="112"/>
    </location>
</feature>
<dbReference type="Gene3D" id="3.40.50.1010">
    <property type="entry name" value="5'-nuclease"/>
    <property type="match status" value="1"/>
</dbReference>
<gene>
    <name evidence="2" type="ORF">SAMN05444277_10689</name>
</gene>
<dbReference type="EMBL" id="FOXQ01000006">
    <property type="protein sequence ID" value="SFQ17318.1"/>
    <property type="molecule type" value="Genomic_DNA"/>
</dbReference>
<organism evidence="2 3">
    <name type="scientific">Parafilimonas terrae</name>
    <dbReference type="NCBI Taxonomy" id="1465490"/>
    <lineage>
        <taxon>Bacteria</taxon>
        <taxon>Pseudomonadati</taxon>
        <taxon>Bacteroidota</taxon>
        <taxon>Chitinophagia</taxon>
        <taxon>Chitinophagales</taxon>
        <taxon>Chitinophagaceae</taxon>
        <taxon>Parafilimonas</taxon>
    </lineage>
</organism>
<dbReference type="AlphaFoldDB" id="A0A1I5WCA7"/>
<dbReference type="InterPro" id="IPR002850">
    <property type="entry name" value="PIN_toxin-like"/>
</dbReference>
<sequence length="139" mass="15799">MIAVIDTNVLLMSLPRKSPYHFIIRTFNEGQYNIALTTEIFLEYEEILKSKANAVTALNILSAFVESPNIIPIDVHFKWNLIDADKDDNKFIDAYLASDADYLVTNDAHFNEAKNLNFPKVNIVSADDFLQILKSLFGK</sequence>
<accession>A0A1I5WCA7</accession>